<gene>
    <name evidence="4" type="ORF">HDF17_003624</name>
</gene>
<feature type="compositionally biased region" description="Polar residues" evidence="1">
    <location>
        <begin position="888"/>
        <end position="898"/>
    </location>
</feature>
<dbReference type="EMBL" id="JACCCW010000002">
    <property type="protein sequence ID" value="NYF81304.1"/>
    <property type="molecule type" value="Genomic_DNA"/>
</dbReference>
<dbReference type="Gene3D" id="3.40.50.300">
    <property type="entry name" value="P-loop containing nucleotide triphosphate hydrolases"/>
    <property type="match status" value="2"/>
</dbReference>
<dbReference type="NCBIfam" id="TIGR02686">
    <property type="entry name" value="relax_trwC"/>
    <property type="match status" value="1"/>
</dbReference>
<dbReference type="InterPro" id="IPR027417">
    <property type="entry name" value="P-loop_NTPase"/>
</dbReference>
<dbReference type="AlphaFoldDB" id="A0A7Y9PJZ5"/>
<accession>A0A7Y9PJZ5</accession>
<dbReference type="Pfam" id="PF13604">
    <property type="entry name" value="AAA_30"/>
    <property type="match status" value="1"/>
</dbReference>
<evidence type="ECO:0000256" key="1">
    <source>
        <dbReference type="SAM" id="MobiDB-lite"/>
    </source>
</evidence>
<keyword evidence="5" id="KW-1185">Reference proteome</keyword>
<dbReference type="InterPro" id="IPR014862">
    <property type="entry name" value="TrwC"/>
</dbReference>
<dbReference type="NCBIfam" id="NF041492">
    <property type="entry name" value="MobF"/>
    <property type="match status" value="1"/>
</dbReference>
<comment type="caution">
    <text evidence="4">The sequence shown here is derived from an EMBL/GenBank/DDBJ whole genome shotgun (WGS) entry which is preliminary data.</text>
</comment>
<sequence length="922" mass="103584">MVTLSKPISAGQAQAYHKEEFANARENYYTEGERVRGEWQGQLAERWGLTGEVNEQQFARLSEGQHPATGEQLVRHQTAREYENGRGEMVRSMEHRAGWDATFSAPKSVSLTALVGGDDRVKEAHRESVRTALDEMEKYVQARIGGNVPAQTTGAWAVAKFEHDSSRPVDGYAAPQLHTHVVVFNVTETADGNTRALQPQELYKTQQYATAVYRSELAARLQTMGYEIERGEHGQPEIKGYSREYLEASSPRRQQITEHMEAEGRTGAGAAQIAAHQTRDAKQPLSHDEVRAQHQKLAIEYGQQPQRVLTEAAQRPGIELMPEQSQCAAHEGMSYARERGMEREAVTDERSLMRDALKHTMGDARLPEIRAEFERRVESRELIDVPRKEGLAGRAFTTGEMQGYERELIERMKMGQGNRDVLADGNVRQQTMEQHPHLSLSQRNAVETVLTSRDRMTALEGVAGAGKTTSLAAVREAAVRAGYEVEGLAPTSRAAQKLGEAGMATETLQRHLTRGDRADNGQKRLYVVDESSMASTKQMHTFVERLKENDRVLFVGDTRQHEAVEAGRPYAQLQEAGLRTAHLDEIIRQKDPALKEAVEQLARGEVREAIGNLNQQGHVLEIKDRVERIDEIAREYVRSPVRTLVVSPDNESRREINQHIHRAMQESGQVKPEEHRVHVLYTRQDITGADRQHAQNYERGDVLRYSKGSKPLGIEAGEYARVTATDRETNTVTVKRHGNEELSYDPRRLQGVTVYRDAERTFAQGDRVQMTAPYHAEKLANRELGTVEKIDGDGNLKLKMDSGREVEFNARQHPHLDYGYAVTSHSSQGQTADRVLIHVDSSQAHGELLNSRMAYVSVSRAQFDVKIYTNDSKTLGQELSRNVNKATALQEQRMPEQQSDQKMEPQPERGPQIGISQGMSLA</sequence>
<dbReference type="CDD" id="cd18809">
    <property type="entry name" value="SF1_C_RecD"/>
    <property type="match status" value="1"/>
</dbReference>
<feature type="region of interest" description="Disordered" evidence="1">
    <location>
        <begin position="888"/>
        <end position="922"/>
    </location>
</feature>
<name>A0A7Y9PJZ5_9BACT</name>
<dbReference type="RefSeq" id="WP_179493134.1">
    <property type="nucleotide sequence ID" value="NZ_JACCCW010000002.1"/>
</dbReference>
<feature type="domain" description="TrwC relaxase" evidence="2">
    <location>
        <begin position="10"/>
        <end position="298"/>
    </location>
</feature>
<dbReference type="Pfam" id="PF13538">
    <property type="entry name" value="UvrD_C_2"/>
    <property type="match status" value="1"/>
</dbReference>
<dbReference type="Proteomes" id="UP000589520">
    <property type="component" value="Unassembled WGS sequence"/>
</dbReference>
<reference evidence="4 5" key="1">
    <citation type="submission" date="2020-07" db="EMBL/GenBank/DDBJ databases">
        <title>Genomic Encyclopedia of Type Strains, Phase IV (KMG-V): Genome sequencing to study the core and pangenomes of soil and plant-associated prokaryotes.</title>
        <authorList>
            <person name="Whitman W."/>
        </authorList>
    </citation>
    <scope>NUCLEOTIDE SEQUENCE [LARGE SCALE GENOMIC DNA]</scope>
    <source>
        <strain evidence="4 5">X4EP2</strain>
    </source>
</reference>
<dbReference type="InterPro" id="IPR027785">
    <property type="entry name" value="UvrD-like_helicase_C"/>
</dbReference>
<proteinExistence type="predicted"/>
<feature type="domain" description="UvrD-like helicase C-terminal" evidence="3">
    <location>
        <begin position="818"/>
        <end position="862"/>
    </location>
</feature>
<dbReference type="SUPFAM" id="SSF52540">
    <property type="entry name" value="P-loop containing nucleoside triphosphate hydrolases"/>
    <property type="match status" value="2"/>
</dbReference>
<protein>
    <submittedName>
        <fullName evidence="4">Conjugative relaxase-like TrwC/TraI family protein</fullName>
    </submittedName>
</protein>
<evidence type="ECO:0000313" key="5">
    <source>
        <dbReference type="Proteomes" id="UP000589520"/>
    </source>
</evidence>
<evidence type="ECO:0000259" key="2">
    <source>
        <dbReference type="Pfam" id="PF08751"/>
    </source>
</evidence>
<organism evidence="4 5">
    <name type="scientific">Granulicella arctica</name>
    <dbReference type="NCBI Taxonomy" id="940613"/>
    <lineage>
        <taxon>Bacteria</taxon>
        <taxon>Pseudomonadati</taxon>
        <taxon>Acidobacteriota</taxon>
        <taxon>Terriglobia</taxon>
        <taxon>Terriglobales</taxon>
        <taxon>Acidobacteriaceae</taxon>
        <taxon>Granulicella</taxon>
    </lineage>
</organism>
<dbReference type="Pfam" id="PF08751">
    <property type="entry name" value="TrwC"/>
    <property type="match status" value="1"/>
</dbReference>
<evidence type="ECO:0000259" key="3">
    <source>
        <dbReference type="Pfam" id="PF13538"/>
    </source>
</evidence>
<dbReference type="InterPro" id="IPR014059">
    <property type="entry name" value="TraI/TrwC_relax"/>
</dbReference>
<dbReference type="SUPFAM" id="SSF55464">
    <property type="entry name" value="Origin of replication-binding domain, RBD-like"/>
    <property type="match status" value="1"/>
</dbReference>
<evidence type="ECO:0000313" key="4">
    <source>
        <dbReference type="EMBL" id="NYF81304.1"/>
    </source>
</evidence>